<proteinExistence type="predicted"/>
<reference evidence="1 2" key="1">
    <citation type="submission" date="2016-12" db="EMBL/GenBank/DDBJ databases">
        <title>Trade-off between light-utilization and light-protection in marine flavobacteria.</title>
        <authorList>
            <person name="Kumagai Y."/>
            <person name="Yoshizawa S."/>
            <person name="Kogure K."/>
            <person name="Iwasaki W."/>
        </authorList>
    </citation>
    <scope>NUCLEOTIDE SEQUENCE [LARGE SCALE GENOMIC DNA]</scope>
    <source>
        <strain evidence="1 2">NBRC 108759</strain>
    </source>
</reference>
<evidence type="ECO:0000313" key="2">
    <source>
        <dbReference type="Proteomes" id="UP000238882"/>
    </source>
</evidence>
<dbReference type="Gene3D" id="3.40.50.1820">
    <property type="entry name" value="alpha/beta hydrolase"/>
    <property type="match status" value="1"/>
</dbReference>
<name>A0A2S7WN87_9FLAO</name>
<dbReference type="PANTHER" id="PTHR48098">
    <property type="entry name" value="ENTEROCHELIN ESTERASE-RELATED"/>
    <property type="match status" value="1"/>
</dbReference>
<dbReference type="OrthoDB" id="9784036at2"/>
<accession>A0A2S7WN87</accession>
<dbReference type="AlphaFoldDB" id="A0A2S7WN87"/>
<evidence type="ECO:0000313" key="1">
    <source>
        <dbReference type="EMBL" id="PQJ78721.1"/>
    </source>
</evidence>
<dbReference type="Proteomes" id="UP000238882">
    <property type="component" value="Unassembled WGS sequence"/>
</dbReference>
<dbReference type="SUPFAM" id="SSF53474">
    <property type="entry name" value="alpha/beta-Hydrolases"/>
    <property type="match status" value="1"/>
</dbReference>
<comment type="caution">
    <text evidence="1">The sequence shown here is derived from an EMBL/GenBank/DDBJ whole genome shotgun (WGS) entry which is preliminary data.</text>
</comment>
<dbReference type="PROSITE" id="PS51257">
    <property type="entry name" value="PROKAR_LIPOPROTEIN"/>
    <property type="match status" value="1"/>
</dbReference>
<dbReference type="InterPro" id="IPR050583">
    <property type="entry name" value="Mycobacterial_A85_antigen"/>
</dbReference>
<keyword evidence="2" id="KW-1185">Reference proteome</keyword>
<dbReference type="EMBL" id="MSCN01000001">
    <property type="protein sequence ID" value="PQJ78721.1"/>
    <property type="molecule type" value="Genomic_DNA"/>
</dbReference>
<protein>
    <submittedName>
        <fullName evidence="1">Esterase</fullName>
    </submittedName>
</protein>
<dbReference type="PANTHER" id="PTHR48098:SF6">
    <property type="entry name" value="FERRI-BACILLIBACTIN ESTERASE BESA"/>
    <property type="match status" value="1"/>
</dbReference>
<dbReference type="Pfam" id="PF00756">
    <property type="entry name" value="Esterase"/>
    <property type="match status" value="1"/>
</dbReference>
<dbReference type="InterPro" id="IPR000801">
    <property type="entry name" value="Esterase-like"/>
</dbReference>
<gene>
    <name evidence="1" type="ORF">BTO18_05775</name>
</gene>
<dbReference type="RefSeq" id="WP_105015316.1">
    <property type="nucleotide sequence ID" value="NZ_MSCN01000001.1"/>
</dbReference>
<organism evidence="1 2">
    <name type="scientific">Polaribacter porphyrae</name>
    <dbReference type="NCBI Taxonomy" id="1137780"/>
    <lineage>
        <taxon>Bacteria</taxon>
        <taxon>Pseudomonadati</taxon>
        <taxon>Bacteroidota</taxon>
        <taxon>Flavobacteriia</taxon>
        <taxon>Flavobacteriales</taxon>
        <taxon>Flavobacteriaceae</taxon>
    </lineage>
</organism>
<dbReference type="InterPro" id="IPR029058">
    <property type="entry name" value="AB_hydrolase_fold"/>
</dbReference>
<sequence length="322" mass="37031">MKNLIFLLSILFTFSCNSQKKQSKKEENKFTNITSKVLEDAVLAGGKLIRVTAFPSKNITPRPIDVWLPENYSSAKKYAVLYMHDGQNLFDATTTWNKQEWRIDEVATKLMKEGTVKDFIVVGIHNIPKIRWLDLFPEKAMQHLSEEEISEAQSISKTKVALKDFKGDEYLQFLVEELKPYIDKTYSVYTNKENTFVMGSSMGGLMSMYAISEYPTLFQGAACLSTHWVGAMPRENNPFPKAIFKYVSENVPDANSHKIYFDYGDKTLDQFYPQYASKVDSIYSSNGYSAKNFKNLFFEGTNHSENAWQKRVHIPLTFLLKK</sequence>